<protein>
    <submittedName>
        <fullName evidence="2">Uncharacterized protein</fullName>
    </submittedName>
</protein>
<reference evidence="2" key="1">
    <citation type="submission" date="2018-02" db="EMBL/GenBank/DDBJ databases">
        <authorList>
            <person name="Cohen D.B."/>
            <person name="Kent A.D."/>
        </authorList>
    </citation>
    <scope>NUCLEOTIDE SEQUENCE</scope>
</reference>
<keyword evidence="1" id="KW-0812">Transmembrane</keyword>
<keyword evidence="1" id="KW-1133">Transmembrane helix</keyword>
<evidence type="ECO:0000313" key="2">
    <source>
        <dbReference type="EMBL" id="SPC79591.1"/>
    </source>
</evidence>
<evidence type="ECO:0000256" key="1">
    <source>
        <dbReference type="SAM" id="Phobius"/>
    </source>
</evidence>
<accession>A0A2N9EY59</accession>
<dbReference type="AlphaFoldDB" id="A0A2N9EY59"/>
<dbReference type="EMBL" id="OIVN01000400">
    <property type="protein sequence ID" value="SPC79591.1"/>
    <property type="molecule type" value="Genomic_DNA"/>
</dbReference>
<feature type="transmembrane region" description="Helical" evidence="1">
    <location>
        <begin position="20"/>
        <end position="39"/>
    </location>
</feature>
<keyword evidence="1" id="KW-0472">Membrane</keyword>
<gene>
    <name evidence="2" type="ORF">FSB_LOCUS7473</name>
</gene>
<name>A0A2N9EY59_FAGSY</name>
<sequence length="116" mass="13392">MACLNPLCYLLPFKTKRANLSYLTFVSFLCLLCYLYGIWSNSYTLVLSHVPCPQSHPNIATSTDVRLDFLPHHRAPDPTTLGDSFALIRSMRRHILREHAMRRHGKVHELDLDLEV</sequence>
<proteinExistence type="predicted"/>
<organism evidence="2">
    <name type="scientific">Fagus sylvatica</name>
    <name type="common">Beechnut</name>
    <dbReference type="NCBI Taxonomy" id="28930"/>
    <lineage>
        <taxon>Eukaryota</taxon>
        <taxon>Viridiplantae</taxon>
        <taxon>Streptophyta</taxon>
        <taxon>Embryophyta</taxon>
        <taxon>Tracheophyta</taxon>
        <taxon>Spermatophyta</taxon>
        <taxon>Magnoliopsida</taxon>
        <taxon>eudicotyledons</taxon>
        <taxon>Gunneridae</taxon>
        <taxon>Pentapetalae</taxon>
        <taxon>rosids</taxon>
        <taxon>fabids</taxon>
        <taxon>Fagales</taxon>
        <taxon>Fagaceae</taxon>
        <taxon>Fagus</taxon>
    </lineage>
</organism>